<organism evidence="2">
    <name type="scientific">Riquetophycus sp</name>
    <dbReference type="NCBI Taxonomy" id="1897556"/>
    <lineage>
        <taxon>Eukaryota</taxon>
        <taxon>Rhodophyta</taxon>
        <taxon>Florideophyceae</taxon>
        <taxon>Rhodymeniophycidae</taxon>
        <taxon>Peyssonneliales</taxon>
        <taxon>Peyssonneliaceae</taxon>
        <taxon>Riquetophycus</taxon>
    </lineage>
</organism>
<dbReference type="EMBL" id="KX284710">
    <property type="protein sequence ID" value="AOM64618.1"/>
    <property type="molecule type" value="Genomic_DNA"/>
</dbReference>
<gene>
    <name evidence="2" type="primary">ycf17</name>
    <name evidence="2" type="ORF">Riqu_139</name>
</gene>
<sequence>MYHNQWICGCSQSAEKWNGRLAMLAFSVIFIFEISTSISILYVLAISSY</sequence>
<evidence type="ECO:0000256" key="1">
    <source>
        <dbReference type="SAM" id="Phobius"/>
    </source>
</evidence>
<keyword evidence="1" id="KW-0472">Membrane</keyword>
<proteinExistence type="predicted"/>
<protein>
    <submittedName>
        <fullName evidence="2">CAB/ELIP/HLIP superfamily protein</fullName>
    </submittedName>
</protein>
<dbReference type="AlphaFoldDB" id="A0A1C9C8A7"/>
<reference evidence="2" key="1">
    <citation type="journal article" date="2016" name="BMC Biol.">
        <title>Parallel evolution of highly conserved plastid genome architecture in red seaweeds and seed plants.</title>
        <authorList>
            <person name="Lee J."/>
            <person name="Cho C.H."/>
            <person name="Park S.I."/>
            <person name="Choi J.W."/>
            <person name="Song H.S."/>
            <person name="West J.A."/>
            <person name="Bhattacharya D."/>
            <person name="Yoon H.S."/>
        </authorList>
    </citation>
    <scope>NUCLEOTIDE SEQUENCE</scope>
</reference>
<keyword evidence="2" id="KW-0934">Plastid</keyword>
<keyword evidence="1" id="KW-1133">Transmembrane helix</keyword>
<dbReference type="SUPFAM" id="SSF103511">
    <property type="entry name" value="Chlorophyll a-b binding protein"/>
    <property type="match status" value="1"/>
</dbReference>
<feature type="transmembrane region" description="Helical" evidence="1">
    <location>
        <begin position="21"/>
        <end position="45"/>
    </location>
</feature>
<name>A0A1C9C8A7_9FLOR</name>
<geneLocation type="plastid" evidence="2"/>
<evidence type="ECO:0000313" key="2">
    <source>
        <dbReference type="EMBL" id="AOM64618.1"/>
    </source>
</evidence>
<keyword evidence="1" id="KW-0812">Transmembrane</keyword>
<accession>A0A1C9C8A7</accession>